<protein>
    <submittedName>
        <fullName evidence="1">Uncharacterized protein</fullName>
    </submittedName>
</protein>
<keyword evidence="2" id="KW-1185">Reference proteome</keyword>
<accession>A0ABR9UT16</accession>
<sequence length="229" mass="26743">MADNENKIVLQGSKTELMQRIPVIMDLFDLLEGKNVGAFYTTPVTTFQDTYEFYPQVKLMFYQTYSEANGKPRATGEISFRLMNETEKTYNEAKARVLAERIKTKFATGQLFTWHKGKITVSYIDKKRGYKFRLLVTHEGEGRRIIENVLDIQNHSPEWSNLRVSESRAEYPDIPPREVIYGELRRLPRRRPVELMRFRYAELHVWGVPHAISLVDVTRRRATPLVSVA</sequence>
<proteinExistence type="predicted"/>
<dbReference type="RefSeq" id="WP_193932579.1">
    <property type="nucleotide sequence ID" value="NZ_CAWPMZ010000062.1"/>
</dbReference>
<comment type="caution">
    <text evidence="1">The sequence shown here is derived from an EMBL/GenBank/DDBJ whole genome shotgun (WGS) entry which is preliminary data.</text>
</comment>
<gene>
    <name evidence="1" type="ORF">IQ230_13985</name>
</gene>
<evidence type="ECO:0000313" key="2">
    <source>
        <dbReference type="Proteomes" id="UP000651156"/>
    </source>
</evidence>
<name>A0ABR9UT16_9CHRO</name>
<evidence type="ECO:0000313" key="1">
    <source>
        <dbReference type="EMBL" id="MBE9191437.1"/>
    </source>
</evidence>
<dbReference type="Proteomes" id="UP000651156">
    <property type="component" value="Unassembled WGS sequence"/>
</dbReference>
<reference evidence="1 2" key="1">
    <citation type="submission" date="2020-10" db="EMBL/GenBank/DDBJ databases">
        <authorList>
            <person name="Castelo-Branco R."/>
            <person name="Eusebio N."/>
            <person name="Adriana R."/>
            <person name="Vieira A."/>
            <person name="Brugerolle De Fraissinette N."/>
            <person name="Rezende De Castro R."/>
            <person name="Schneider M.P."/>
            <person name="Vasconcelos V."/>
            <person name="Leao P.N."/>
        </authorList>
    </citation>
    <scope>NUCLEOTIDE SEQUENCE [LARGE SCALE GENOMIC DNA]</scope>
    <source>
        <strain evidence="1 2">LEGE 06123</strain>
    </source>
</reference>
<dbReference type="EMBL" id="JADEWN010000032">
    <property type="protein sequence ID" value="MBE9191437.1"/>
    <property type="molecule type" value="Genomic_DNA"/>
</dbReference>
<organism evidence="1 2">
    <name type="scientific">Gloeocapsopsis crepidinum LEGE 06123</name>
    <dbReference type="NCBI Taxonomy" id="588587"/>
    <lineage>
        <taxon>Bacteria</taxon>
        <taxon>Bacillati</taxon>
        <taxon>Cyanobacteriota</taxon>
        <taxon>Cyanophyceae</taxon>
        <taxon>Oscillatoriophycideae</taxon>
        <taxon>Chroococcales</taxon>
        <taxon>Chroococcaceae</taxon>
        <taxon>Gloeocapsopsis</taxon>
    </lineage>
</organism>